<protein>
    <submittedName>
        <fullName evidence="1">Uncharacterized protein</fullName>
    </submittedName>
</protein>
<dbReference type="EMBL" id="CP024634">
    <property type="protein sequence ID" value="AYQ57092.1"/>
    <property type="molecule type" value="Genomic_DNA"/>
</dbReference>
<name>A0A3G3INN8_9GAMM</name>
<proteinExistence type="predicted"/>
<accession>A0A3G3INN8</accession>
<evidence type="ECO:0000313" key="1">
    <source>
        <dbReference type="EMBL" id="AYQ57092.1"/>
    </source>
</evidence>
<sequence length="261" mass="30266">MTNTHCSEFKKSSEFIHKWLGKQAATGEESITDWLLFTLSDFPQSKLKYIKFTRKQEGCTTGADWEWWVIGNKFSIGMRIQAKKIIEGEDKGNYKRLAYENKHGRQIEKLIQDAKANNFIPFYALYCAPTKTQKVICPKSAKKQGVFIASAQVLFDSYIKNGKTKVEADDILSKSKPLHCMACCLIHEGKPSVLSFYEYIKFYYNKDSDTEELGKYETNNIPPYVTRFLESGHFKTQEYKESFKDELKEFNSLVVLDLRDE</sequence>
<dbReference type="KEGG" id="bthg:MS2017_1404"/>
<dbReference type="Proteomes" id="UP000278334">
    <property type="component" value="Chromosome"/>
</dbReference>
<organism evidence="1 2">
    <name type="scientific">Bathymodiolus thermophilus thioautotrophic gill symbiont</name>
    <dbReference type="NCBI Taxonomy" id="2360"/>
    <lineage>
        <taxon>Bacteria</taxon>
        <taxon>Pseudomonadati</taxon>
        <taxon>Pseudomonadota</taxon>
        <taxon>Gammaproteobacteria</taxon>
        <taxon>sulfur-oxidizing symbionts</taxon>
    </lineage>
</organism>
<dbReference type="RefSeq" id="WP_122951743.1">
    <property type="nucleotide sequence ID" value="NZ_CP024634.1"/>
</dbReference>
<dbReference type="Pfam" id="PF20320">
    <property type="entry name" value="DUF6615"/>
    <property type="match status" value="1"/>
</dbReference>
<reference evidence="1 2" key="1">
    <citation type="submission" date="2017-11" db="EMBL/GenBank/DDBJ databases">
        <title>Genome sequence of the bacterial symbiont EPR9N from a vent mussel Bathymodiolus thermophilus.</title>
        <authorList>
            <person name="Won Y.-J."/>
        </authorList>
    </citation>
    <scope>NUCLEOTIDE SEQUENCE [LARGE SCALE GENOMIC DNA]</scope>
    <source>
        <strain evidence="1 2">EPR9N</strain>
    </source>
</reference>
<gene>
    <name evidence="1" type="ORF">MS2017_1404</name>
</gene>
<evidence type="ECO:0000313" key="2">
    <source>
        <dbReference type="Proteomes" id="UP000278334"/>
    </source>
</evidence>
<dbReference type="AlphaFoldDB" id="A0A3G3INN8"/>
<dbReference type="InterPro" id="IPR046723">
    <property type="entry name" value="DUF6615"/>
</dbReference>